<feature type="region of interest" description="Disordered" evidence="12">
    <location>
        <begin position="304"/>
        <end position="380"/>
    </location>
</feature>
<dbReference type="GO" id="GO:0016740">
    <property type="term" value="F:transferase activity"/>
    <property type="evidence" value="ECO:0007669"/>
    <property type="project" value="UniProtKB-KW"/>
</dbReference>
<keyword evidence="8" id="KW-0862">Zinc</keyword>
<dbReference type="InterPro" id="IPR001841">
    <property type="entry name" value="Znf_RING"/>
</dbReference>
<evidence type="ECO:0000256" key="10">
    <source>
        <dbReference type="ARBA" id="ARBA00023136"/>
    </source>
</evidence>
<reference evidence="15" key="1">
    <citation type="submission" date="2020-06" db="EMBL/GenBank/DDBJ databases">
        <authorList>
            <consortium name="Plant Systems Biology data submission"/>
        </authorList>
    </citation>
    <scope>NUCLEOTIDE SEQUENCE</scope>
    <source>
        <strain evidence="15">D6</strain>
    </source>
</reference>
<dbReference type="SMART" id="SM00184">
    <property type="entry name" value="RING"/>
    <property type="match status" value="1"/>
</dbReference>
<dbReference type="EMBL" id="CAICTM010000950">
    <property type="protein sequence ID" value="CAB9518658.1"/>
    <property type="molecule type" value="Genomic_DNA"/>
</dbReference>
<dbReference type="AlphaFoldDB" id="A0A9N8ED84"/>
<keyword evidence="6 11" id="KW-0863">Zinc-finger</keyword>
<comment type="subcellular location">
    <subcellularLocation>
        <location evidence="1">Membrane</location>
        <topology evidence="1">Single-pass membrane protein</topology>
    </subcellularLocation>
</comment>
<keyword evidence="10 13" id="KW-0472">Membrane</keyword>
<evidence type="ECO:0000256" key="8">
    <source>
        <dbReference type="ARBA" id="ARBA00022833"/>
    </source>
</evidence>
<feature type="compositionally biased region" description="Basic and acidic residues" evidence="12">
    <location>
        <begin position="153"/>
        <end position="168"/>
    </location>
</feature>
<dbReference type="OrthoDB" id="1626794at2759"/>
<evidence type="ECO:0000259" key="14">
    <source>
        <dbReference type="PROSITE" id="PS50089"/>
    </source>
</evidence>
<name>A0A9N8ED84_9STRA</name>
<evidence type="ECO:0000256" key="6">
    <source>
        <dbReference type="ARBA" id="ARBA00022771"/>
    </source>
</evidence>
<feature type="compositionally biased region" description="Polar residues" evidence="12">
    <location>
        <begin position="367"/>
        <end position="380"/>
    </location>
</feature>
<dbReference type="Gene3D" id="3.30.40.10">
    <property type="entry name" value="Zinc/RING finger domain, C3HC4 (zinc finger)"/>
    <property type="match status" value="1"/>
</dbReference>
<sequence>MNNSSNNISYDSSLLDSILSSNNNDTTITTFPTVPPLTTEDDTGEKDIASILAILSVVFLWCLAVCVKTKCCGRCSRGNSYASQVWEAMSQEERDRFLAAARQPQHTTSSSIVTTSDDLQLARREWEQKAAMRSEFVDHHLPININNNDDSDNDKNNNNDGIKTRLSYDDEEEDNEIHTTPSNSWTCAICLTAEDEGTEPDACSKDWHRVQSTSHLCHHKFHRHCIAGWLLWNTDCPICRRVFLQQDQRHSQLQQDSATTATTSTTIIGMNASSSSHSSSCEYAPPVVSRLTVGDSRVRIRVVPSSSLQQQQPPQYVAAATQDQVNETPSPQRATRQQQQQPAPPIIPTTPEQQLEEGLHGELSGQPKQQGQSPEQLQHA</sequence>
<dbReference type="PANTHER" id="PTHR45768:SF18">
    <property type="entry name" value="RING-H2 FINGER PROTEIN ATL47-RELATED"/>
    <property type="match status" value="1"/>
</dbReference>
<organism evidence="15 16">
    <name type="scientific">Seminavis robusta</name>
    <dbReference type="NCBI Taxonomy" id="568900"/>
    <lineage>
        <taxon>Eukaryota</taxon>
        <taxon>Sar</taxon>
        <taxon>Stramenopiles</taxon>
        <taxon>Ochrophyta</taxon>
        <taxon>Bacillariophyta</taxon>
        <taxon>Bacillariophyceae</taxon>
        <taxon>Bacillariophycidae</taxon>
        <taxon>Naviculales</taxon>
        <taxon>Naviculaceae</taxon>
        <taxon>Seminavis</taxon>
    </lineage>
</organism>
<dbReference type="GO" id="GO:0008270">
    <property type="term" value="F:zinc ion binding"/>
    <property type="evidence" value="ECO:0007669"/>
    <property type="project" value="UniProtKB-KW"/>
</dbReference>
<feature type="transmembrane region" description="Helical" evidence="13">
    <location>
        <begin position="48"/>
        <end position="67"/>
    </location>
</feature>
<keyword evidence="16" id="KW-1185">Reference proteome</keyword>
<feature type="compositionally biased region" description="Low complexity" evidence="12">
    <location>
        <begin position="304"/>
        <end position="341"/>
    </location>
</feature>
<feature type="domain" description="RING-type" evidence="14">
    <location>
        <begin position="187"/>
        <end position="240"/>
    </location>
</feature>
<keyword evidence="7" id="KW-0833">Ubl conjugation pathway</keyword>
<protein>
    <recommendedName>
        <fullName evidence="14">RING-type domain-containing protein</fullName>
    </recommendedName>
</protein>
<dbReference type="PROSITE" id="PS50089">
    <property type="entry name" value="ZF_RING_2"/>
    <property type="match status" value="1"/>
</dbReference>
<evidence type="ECO:0000313" key="16">
    <source>
        <dbReference type="Proteomes" id="UP001153069"/>
    </source>
</evidence>
<accession>A0A9N8ED84</accession>
<keyword evidence="3" id="KW-0808">Transferase</keyword>
<evidence type="ECO:0000256" key="13">
    <source>
        <dbReference type="SAM" id="Phobius"/>
    </source>
</evidence>
<evidence type="ECO:0000256" key="7">
    <source>
        <dbReference type="ARBA" id="ARBA00022786"/>
    </source>
</evidence>
<keyword evidence="4 13" id="KW-0812">Transmembrane</keyword>
<gene>
    <name evidence="15" type="ORF">SEMRO_952_G224060.1</name>
</gene>
<dbReference type="PANTHER" id="PTHR45768">
    <property type="entry name" value="E3 UBIQUITIN-PROTEIN LIGASE RNF13-LIKE"/>
    <property type="match status" value="1"/>
</dbReference>
<evidence type="ECO:0000256" key="1">
    <source>
        <dbReference type="ARBA" id="ARBA00004167"/>
    </source>
</evidence>
<dbReference type="Proteomes" id="UP001153069">
    <property type="component" value="Unassembled WGS sequence"/>
</dbReference>
<comment type="caution">
    <text evidence="15">The sequence shown here is derived from an EMBL/GenBank/DDBJ whole genome shotgun (WGS) entry which is preliminary data.</text>
</comment>
<feature type="region of interest" description="Disordered" evidence="12">
    <location>
        <begin position="143"/>
        <end position="179"/>
    </location>
</feature>
<dbReference type="InterPro" id="IPR013083">
    <property type="entry name" value="Znf_RING/FYVE/PHD"/>
</dbReference>
<evidence type="ECO:0000256" key="4">
    <source>
        <dbReference type="ARBA" id="ARBA00022692"/>
    </source>
</evidence>
<evidence type="ECO:0000256" key="11">
    <source>
        <dbReference type="PROSITE-ProRule" id="PRU00175"/>
    </source>
</evidence>
<evidence type="ECO:0000256" key="9">
    <source>
        <dbReference type="ARBA" id="ARBA00022989"/>
    </source>
</evidence>
<proteinExistence type="predicted"/>
<dbReference type="GO" id="GO:0016020">
    <property type="term" value="C:membrane"/>
    <property type="evidence" value="ECO:0007669"/>
    <property type="project" value="UniProtKB-SubCell"/>
</dbReference>
<evidence type="ECO:0000256" key="3">
    <source>
        <dbReference type="ARBA" id="ARBA00022679"/>
    </source>
</evidence>
<dbReference type="SUPFAM" id="SSF57850">
    <property type="entry name" value="RING/U-box"/>
    <property type="match status" value="1"/>
</dbReference>
<evidence type="ECO:0000256" key="5">
    <source>
        <dbReference type="ARBA" id="ARBA00022723"/>
    </source>
</evidence>
<evidence type="ECO:0000313" key="15">
    <source>
        <dbReference type="EMBL" id="CAB9518658.1"/>
    </source>
</evidence>
<keyword evidence="9 13" id="KW-1133">Transmembrane helix</keyword>
<keyword evidence="5" id="KW-0479">Metal-binding</keyword>
<evidence type="ECO:0000256" key="2">
    <source>
        <dbReference type="ARBA" id="ARBA00004906"/>
    </source>
</evidence>
<evidence type="ECO:0000256" key="12">
    <source>
        <dbReference type="SAM" id="MobiDB-lite"/>
    </source>
</evidence>
<comment type="pathway">
    <text evidence="2">Protein modification; protein ubiquitination.</text>
</comment>